<feature type="chain" id="PRO_5010185558" description="Homogentisate 1,2-dioxygenase" evidence="1">
    <location>
        <begin position="26"/>
        <end position="180"/>
    </location>
</feature>
<protein>
    <recommendedName>
        <fullName evidence="4">Homogentisate 1,2-dioxygenase</fullName>
    </recommendedName>
</protein>
<dbReference type="Proteomes" id="UP000179467">
    <property type="component" value="Unassembled WGS sequence"/>
</dbReference>
<proteinExistence type="predicted"/>
<accession>A0A1S1HDH8</accession>
<feature type="signal peptide" evidence="1">
    <location>
        <begin position="1"/>
        <end position="25"/>
    </location>
</feature>
<gene>
    <name evidence="2" type="ORF">BHE75_01268</name>
</gene>
<evidence type="ECO:0008006" key="4">
    <source>
        <dbReference type="Google" id="ProtNLM"/>
    </source>
</evidence>
<keyword evidence="1" id="KW-0732">Signal</keyword>
<evidence type="ECO:0000256" key="1">
    <source>
        <dbReference type="SAM" id="SignalP"/>
    </source>
</evidence>
<dbReference type="EMBL" id="MIPT01000001">
    <property type="protein sequence ID" value="OHT19283.1"/>
    <property type="molecule type" value="Genomic_DNA"/>
</dbReference>
<sequence>MGGRQGLVLGTIILAMAASPGPAAAQPAPAVEAACPADAAPLPPELAGWTARTPLAAAADVPGLAGARLTIGGAVDLSLLPTPRLHYALRPENPGGSVSNGGMASFAVEREGRYRVAISSAAWIDVVRDGAVVASVAHGRGPACSGIRKMVDFTLQPGDYVLQIAGSGSPAISVLVARLP</sequence>
<evidence type="ECO:0000313" key="2">
    <source>
        <dbReference type="EMBL" id="OHT19283.1"/>
    </source>
</evidence>
<name>A0A1S1HDH8_9SPHN</name>
<dbReference type="AlphaFoldDB" id="A0A1S1HDH8"/>
<dbReference type="OrthoDB" id="7376020at2"/>
<comment type="caution">
    <text evidence="2">The sequence shown here is derived from an EMBL/GenBank/DDBJ whole genome shotgun (WGS) entry which is preliminary data.</text>
</comment>
<reference evidence="2 3" key="1">
    <citation type="submission" date="2016-09" db="EMBL/GenBank/DDBJ databases">
        <title>Metabolic pathway, cell adaptation mechanisms and a novel monoxygenase revealed through proteogenomic-transcription analysis of a Sphingomonas haloaromaticamans strain degrading the fungicide ortho-phenylphenol.</title>
        <authorList>
            <person name="Perruchon C."/>
            <person name="Papadopoulou E.S."/>
            <person name="Rousidou C."/>
            <person name="Vasileiadis S."/>
            <person name="Tanou G."/>
            <person name="Amoutzias G."/>
            <person name="Molassiotis A."/>
            <person name="Karpouzas D.G."/>
        </authorList>
    </citation>
    <scope>NUCLEOTIDE SEQUENCE [LARGE SCALE GENOMIC DNA]</scope>
    <source>
        <strain evidence="2 3">P3</strain>
    </source>
</reference>
<keyword evidence="3" id="KW-1185">Reference proteome</keyword>
<dbReference type="RefSeq" id="WP_041864957.1">
    <property type="nucleotide sequence ID" value="NZ_MIPT01000001.1"/>
</dbReference>
<organism evidence="2 3">
    <name type="scientific">Edaphosphingomonas haloaromaticamans</name>
    <dbReference type="NCBI Taxonomy" id="653954"/>
    <lineage>
        <taxon>Bacteria</taxon>
        <taxon>Pseudomonadati</taxon>
        <taxon>Pseudomonadota</taxon>
        <taxon>Alphaproteobacteria</taxon>
        <taxon>Sphingomonadales</taxon>
        <taxon>Rhizorhabdaceae</taxon>
        <taxon>Edaphosphingomonas</taxon>
    </lineage>
</organism>
<evidence type="ECO:0000313" key="3">
    <source>
        <dbReference type="Proteomes" id="UP000179467"/>
    </source>
</evidence>